<feature type="transmembrane region" description="Helical" evidence="6">
    <location>
        <begin position="73"/>
        <end position="95"/>
    </location>
</feature>
<dbReference type="Proteomes" id="UP000176409">
    <property type="component" value="Unassembled WGS sequence"/>
</dbReference>
<feature type="transmembrane region" description="Helical" evidence="6">
    <location>
        <begin position="196"/>
        <end position="212"/>
    </location>
</feature>
<organism evidence="8 9">
    <name type="scientific">Candidatus Gottesmanbacteria bacterium RIFCSPLOWO2_01_FULL_49_10</name>
    <dbReference type="NCBI Taxonomy" id="1798396"/>
    <lineage>
        <taxon>Bacteria</taxon>
        <taxon>Candidatus Gottesmaniibacteriota</taxon>
    </lineage>
</organism>
<name>A0A1F6AWE6_9BACT</name>
<dbReference type="InterPro" id="IPR013766">
    <property type="entry name" value="Thioredoxin_domain"/>
</dbReference>
<proteinExistence type="predicted"/>
<dbReference type="GO" id="GO:0017004">
    <property type="term" value="P:cytochrome complex assembly"/>
    <property type="evidence" value="ECO:0007669"/>
    <property type="project" value="InterPro"/>
</dbReference>
<dbReference type="InterPro" id="IPR036249">
    <property type="entry name" value="Thioredoxin-like_sf"/>
</dbReference>
<evidence type="ECO:0000313" key="8">
    <source>
        <dbReference type="EMBL" id="OGG28843.1"/>
    </source>
</evidence>
<feature type="transmembrane region" description="Helical" evidence="6">
    <location>
        <begin position="116"/>
        <end position="142"/>
    </location>
</feature>
<dbReference type="PANTHER" id="PTHR42852:SF13">
    <property type="entry name" value="PROTEIN DIPZ"/>
    <property type="match status" value="1"/>
</dbReference>
<evidence type="ECO:0000313" key="9">
    <source>
        <dbReference type="Proteomes" id="UP000176409"/>
    </source>
</evidence>
<sequence length="383" mass="42220">MLLFLFALFGGIVTILSPCILSILPIVLSGSVTGGKQRPWGVIAGFIASFTFFTLFLSAIVKATNISADALRALSVIIIAGFGVSLLVPVFQALMEQLFSRLTRLMPQTGTTRSDFFGGVLIGASLGLLWTPCVGPILASIITLAAASKVTADTILITLAYTTGTAIPLLAITYGGRSLLTKNPWLVSNTNRIQKGFGILMILTAITIYFQIDRKFQTYILKQFPSYGVGLTKLENNTAVQNALQQLRDPSQKKEPSMKTNLFESDLGNAPELIPGGKWFNVGPASESLSMKSFRGQVILVDFWTYTCINCIRTLPYLKSWHDKYKDKGLIIIGVHTPEFEFEKNPDNVARAIKDFGLTYPVMQDNDFATWNAYKNHYWPAKY</sequence>
<feature type="transmembrane region" description="Helical" evidence="6">
    <location>
        <begin position="40"/>
        <end position="61"/>
    </location>
</feature>
<protein>
    <recommendedName>
        <fullName evidence="7">Thioredoxin domain-containing protein</fullName>
    </recommendedName>
</protein>
<keyword evidence="5 6" id="KW-0472">Membrane</keyword>
<evidence type="ECO:0000256" key="4">
    <source>
        <dbReference type="ARBA" id="ARBA00022989"/>
    </source>
</evidence>
<dbReference type="GO" id="GO:0016491">
    <property type="term" value="F:oxidoreductase activity"/>
    <property type="evidence" value="ECO:0007669"/>
    <property type="project" value="InterPro"/>
</dbReference>
<keyword evidence="2" id="KW-1003">Cell membrane</keyword>
<feature type="transmembrane region" description="Helical" evidence="6">
    <location>
        <begin position="154"/>
        <end position="175"/>
    </location>
</feature>
<evidence type="ECO:0000256" key="5">
    <source>
        <dbReference type="ARBA" id="ARBA00023136"/>
    </source>
</evidence>
<accession>A0A1F6AWE6</accession>
<gene>
    <name evidence="8" type="ORF">A2973_04425</name>
</gene>
<evidence type="ECO:0000259" key="7">
    <source>
        <dbReference type="PROSITE" id="PS51352"/>
    </source>
</evidence>
<dbReference type="GO" id="GO:0005886">
    <property type="term" value="C:plasma membrane"/>
    <property type="evidence" value="ECO:0007669"/>
    <property type="project" value="UniProtKB-SubCell"/>
</dbReference>
<dbReference type="Gene3D" id="3.40.30.10">
    <property type="entry name" value="Glutaredoxin"/>
    <property type="match status" value="1"/>
</dbReference>
<keyword evidence="3 6" id="KW-0812">Transmembrane</keyword>
<dbReference type="Pfam" id="PF08534">
    <property type="entry name" value="Redoxin"/>
    <property type="match status" value="1"/>
</dbReference>
<evidence type="ECO:0000256" key="3">
    <source>
        <dbReference type="ARBA" id="ARBA00022692"/>
    </source>
</evidence>
<evidence type="ECO:0000256" key="1">
    <source>
        <dbReference type="ARBA" id="ARBA00004651"/>
    </source>
</evidence>
<evidence type="ECO:0000256" key="6">
    <source>
        <dbReference type="SAM" id="Phobius"/>
    </source>
</evidence>
<dbReference type="PROSITE" id="PS51352">
    <property type="entry name" value="THIOREDOXIN_2"/>
    <property type="match status" value="1"/>
</dbReference>
<dbReference type="InterPro" id="IPR050553">
    <property type="entry name" value="Thioredoxin_ResA/DsbE_sf"/>
</dbReference>
<dbReference type="SUPFAM" id="SSF52833">
    <property type="entry name" value="Thioredoxin-like"/>
    <property type="match status" value="1"/>
</dbReference>
<comment type="caution">
    <text evidence="8">The sequence shown here is derived from an EMBL/GenBank/DDBJ whole genome shotgun (WGS) entry which is preliminary data.</text>
</comment>
<keyword evidence="4 6" id="KW-1133">Transmembrane helix</keyword>
<evidence type="ECO:0000256" key="2">
    <source>
        <dbReference type="ARBA" id="ARBA00022475"/>
    </source>
</evidence>
<feature type="domain" description="Thioredoxin" evidence="7">
    <location>
        <begin position="280"/>
        <end position="383"/>
    </location>
</feature>
<dbReference type="AlphaFoldDB" id="A0A1F6AWE6"/>
<reference evidence="8 9" key="1">
    <citation type="journal article" date="2016" name="Nat. Commun.">
        <title>Thousands of microbial genomes shed light on interconnected biogeochemical processes in an aquifer system.</title>
        <authorList>
            <person name="Anantharaman K."/>
            <person name="Brown C.T."/>
            <person name="Hug L.A."/>
            <person name="Sharon I."/>
            <person name="Castelle C.J."/>
            <person name="Probst A.J."/>
            <person name="Thomas B.C."/>
            <person name="Singh A."/>
            <person name="Wilkins M.J."/>
            <person name="Karaoz U."/>
            <person name="Brodie E.L."/>
            <person name="Williams K.H."/>
            <person name="Hubbard S.S."/>
            <person name="Banfield J.F."/>
        </authorList>
    </citation>
    <scope>NUCLEOTIDE SEQUENCE [LARGE SCALE GENOMIC DNA]</scope>
</reference>
<dbReference type="Pfam" id="PF02683">
    <property type="entry name" value="DsbD_TM"/>
    <property type="match status" value="1"/>
</dbReference>
<dbReference type="PANTHER" id="PTHR42852">
    <property type="entry name" value="THIOL:DISULFIDE INTERCHANGE PROTEIN DSBE"/>
    <property type="match status" value="1"/>
</dbReference>
<feature type="transmembrane region" description="Helical" evidence="6">
    <location>
        <begin position="6"/>
        <end position="28"/>
    </location>
</feature>
<dbReference type="InterPro" id="IPR013740">
    <property type="entry name" value="Redoxin"/>
</dbReference>
<comment type="subcellular location">
    <subcellularLocation>
        <location evidence="1">Cell membrane</location>
        <topology evidence="1">Multi-pass membrane protein</topology>
    </subcellularLocation>
</comment>
<dbReference type="InterPro" id="IPR003834">
    <property type="entry name" value="Cyt_c_assmbl_TM_dom"/>
</dbReference>
<dbReference type="EMBL" id="MFJZ01000069">
    <property type="protein sequence ID" value="OGG28843.1"/>
    <property type="molecule type" value="Genomic_DNA"/>
</dbReference>
<dbReference type="STRING" id="1798396.A2973_04425"/>